<name>A0ACB5UA07_CANBO</name>
<comment type="caution">
    <text evidence="1">The sequence shown here is derived from an EMBL/GenBank/DDBJ whole genome shotgun (WGS) entry which is preliminary data.</text>
</comment>
<gene>
    <name evidence="1" type="ORF">Cboi01_000635600</name>
</gene>
<reference evidence="1" key="1">
    <citation type="submission" date="2023-04" db="EMBL/GenBank/DDBJ databases">
        <title>Candida boidinii NBRC 1967.</title>
        <authorList>
            <person name="Ichikawa N."/>
            <person name="Sato H."/>
            <person name="Tonouchi N."/>
        </authorList>
    </citation>
    <scope>NUCLEOTIDE SEQUENCE</scope>
    <source>
        <strain evidence="1">NBRC 1967</strain>
    </source>
</reference>
<protein>
    <submittedName>
        <fullName evidence="1">Unnamed protein product</fullName>
    </submittedName>
</protein>
<sequence>MLFKSAVDDDNEDEGEDGVFNDNRLGDEDFEDMDRVENGFGIGVLILLSFEVIWDSNSSTGELFCNFNKLSSTSRIAVSLLDTLNTLEGGGGVEVINVDDEV</sequence>
<dbReference type="Proteomes" id="UP001165101">
    <property type="component" value="Unassembled WGS sequence"/>
</dbReference>
<accession>A0ACB5UA07</accession>
<evidence type="ECO:0000313" key="1">
    <source>
        <dbReference type="EMBL" id="GMF03665.1"/>
    </source>
</evidence>
<keyword evidence="2" id="KW-1185">Reference proteome</keyword>
<organism evidence="1 2">
    <name type="scientific">Candida boidinii</name>
    <name type="common">Yeast</name>
    <dbReference type="NCBI Taxonomy" id="5477"/>
    <lineage>
        <taxon>Eukaryota</taxon>
        <taxon>Fungi</taxon>
        <taxon>Dikarya</taxon>
        <taxon>Ascomycota</taxon>
        <taxon>Saccharomycotina</taxon>
        <taxon>Pichiomycetes</taxon>
        <taxon>Pichiales</taxon>
        <taxon>Pichiaceae</taxon>
        <taxon>Ogataea</taxon>
        <taxon>Ogataea/Candida clade</taxon>
    </lineage>
</organism>
<dbReference type="EMBL" id="BSXV01006330">
    <property type="protein sequence ID" value="GMF03665.1"/>
    <property type="molecule type" value="Genomic_DNA"/>
</dbReference>
<proteinExistence type="predicted"/>
<evidence type="ECO:0000313" key="2">
    <source>
        <dbReference type="Proteomes" id="UP001165101"/>
    </source>
</evidence>